<comment type="caution">
    <text evidence="2">The sequence shown here is derived from an EMBL/GenBank/DDBJ whole genome shotgun (WGS) entry which is preliminary data.</text>
</comment>
<dbReference type="AlphaFoldDB" id="A0A8T6BS82"/>
<dbReference type="Proteomes" id="UP000447081">
    <property type="component" value="Unassembled WGS sequence"/>
</dbReference>
<dbReference type="EMBL" id="WUIG01001150">
    <property type="protein sequence ID" value="MXJ12228.1"/>
    <property type="molecule type" value="Genomic_DNA"/>
</dbReference>
<dbReference type="SUPFAM" id="SSF101801">
    <property type="entry name" value="Surface presentation of antigens (SPOA)"/>
    <property type="match status" value="1"/>
</dbReference>
<reference evidence="2 3" key="1">
    <citation type="submission" date="2019-12" db="EMBL/GenBank/DDBJ databases">
        <title>Enteriobacteria Tanzani isolates_10434.</title>
        <authorList>
            <person name="Subbiah M."/>
            <person name="Call D."/>
        </authorList>
    </citation>
    <scope>NUCLEOTIDE SEQUENCE [LARGE SCALE GENOMIC DNA]</scope>
    <source>
        <strain evidence="2 3">10434wG3</strain>
    </source>
</reference>
<gene>
    <name evidence="2" type="ORF">GRW24_27860</name>
</gene>
<proteinExistence type="predicted"/>
<dbReference type="InterPro" id="IPR036429">
    <property type="entry name" value="SpoA-like_sf"/>
</dbReference>
<evidence type="ECO:0000313" key="2">
    <source>
        <dbReference type="EMBL" id="MXJ12228.1"/>
    </source>
</evidence>
<dbReference type="Gene3D" id="2.30.330.10">
    <property type="entry name" value="SpoA-like"/>
    <property type="match status" value="1"/>
</dbReference>
<name>A0A8T6BS82_ECOLX</name>
<evidence type="ECO:0000259" key="1">
    <source>
        <dbReference type="Pfam" id="PF01052"/>
    </source>
</evidence>
<evidence type="ECO:0000313" key="3">
    <source>
        <dbReference type="Proteomes" id="UP000447081"/>
    </source>
</evidence>
<organism evidence="2 3">
    <name type="scientific">Escherichia coli</name>
    <dbReference type="NCBI Taxonomy" id="562"/>
    <lineage>
        <taxon>Bacteria</taxon>
        <taxon>Pseudomonadati</taxon>
        <taxon>Pseudomonadota</taxon>
        <taxon>Gammaproteobacteria</taxon>
        <taxon>Enterobacterales</taxon>
        <taxon>Enterobacteriaceae</taxon>
        <taxon>Escherichia</taxon>
    </lineage>
</organism>
<sequence length="100" mass="11736">ICDLIYPEELKMADHFEYEEDFETDDFDIKKNESEIYDENDDQMINSFEDLPVKIEFVLGKKIMNLYEIDELCAKRIISLLSESEKNIEIRVNGALTGYG</sequence>
<accession>A0A8T6BS82</accession>
<dbReference type="Pfam" id="PF01052">
    <property type="entry name" value="FliMN_C"/>
    <property type="match status" value="1"/>
</dbReference>
<feature type="non-terminal residue" evidence="2">
    <location>
        <position position="1"/>
    </location>
</feature>
<dbReference type="InterPro" id="IPR001543">
    <property type="entry name" value="FliN-like_C"/>
</dbReference>
<feature type="domain" description="Flagellar motor switch protein FliN-like C-terminal" evidence="1">
    <location>
        <begin position="48"/>
        <end position="100"/>
    </location>
</feature>
<protein>
    <submittedName>
        <fullName evidence="2">YscQ/HrcQ family type III secretion apparatus protein</fullName>
    </submittedName>
</protein>